<organism evidence="1">
    <name type="scientific">Anguilla anguilla</name>
    <name type="common">European freshwater eel</name>
    <name type="synonym">Muraena anguilla</name>
    <dbReference type="NCBI Taxonomy" id="7936"/>
    <lineage>
        <taxon>Eukaryota</taxon>
        <taxon>Metazoa</taxon>
        <taxon>Chordata</taxon>
        <taxon>Craniata</taxon>
        <taxon>Vertebrata</taxon>
        <taxon>Euteleostomi</taxon>
        <taxon>Actinopterygii</taxon>
        <taxon>Neopterygii</taxon>
        <taxon>Teleostei</taxon>
        <taxon>Anguilliformes</taxon>
        <taxon>Anguillidae</taxon>
        <taxon>Anguilla</taxon>
    </lineage>
</organism>
<dbReference type="AlphaFoldDB" id="A0A0E9UWY4"/>
<evidence type="ECO:0000313" key="1">
    <source>
        <dbReference type="EMBL" id="JAH69720.1"/>
    </source>
</evidence>
<accession>A0A0E9UWY4</accession>
<reference evidence="1" key="1">
    <citation type="submission" date="2014-11" db="EMBL/GenBank/DDBJ databases">
        <authorList>
            <person name="Amaro Gonzalez C."/>
        </authorList>
    </citation>
    <scope>NUCLEOTIDE SEQUENCE</scope>
</reference>
<dbReference type="EMBL" id="GBXM01038857">
    <property type="protein sequence ID" value="JAH69720.1"/>
    <property type="molecule type" value="Transcribed_RNA"/>
</dbReference>
<reference evidence="1" key="2">
    <citation type="journal article" date="2015" name="Fish Shellfish Immunol.">
        <title>Early steps in the European eel (Anguilla anguilla)-Vibrio vulnificus interaction in the gills: Role of the RtxA13 toxin.</title>
        <authorList>
            <person name="Callol A."/>
            <person name="Pajuelo D."/>
            <person name="Ebbesson L."/>
            <person name="Teles M."/>
            <person name="MacKenzie S."/>
            <person name="Amaro C."/>
        </authorList>
    </citation>
    <scope>NUCLEOTIDE SEQUENCE</scope>
</reference>
<name>A0A0E9UWY4_ANGAN</name>
<protein>
    <submittedName>
        <fullName evidence="1">Uncharacterized protein</fullName>
    </submittedName>
</protein>
<sequence>MLDFISKIIYHECRLSPMDLLLLVQGLVIS</sequence>
<proteinExistence type="predicted"/>